<feature type="transmembrane region" description="Helical" evidence="9">
    <location>
        <begin position="12"/>
        <end position="32"/>
    </location>
</feature>
<sequence length="218" mass="24960">MHHFTKDLAHTASILILVVISVERYFAILKPFKCQRIFTTRRLRLGILLVWIVSALLSSPRLYYTVTITHSMFGKKEVICTLLLTIYDSDIADIIHFVLLFLLPLTIISVLYIKIGLYLRRREKFVNSFALASSAATTNSEKNTQLRSQQILRHLNTNDVSLPEAHNQRNGTQEKKKCHQCEPEPGIKCPACALKGNTIIVHSHKKDLFDRTWKAGFN</sequence>
<reference evidence="11" key="1">
    <citation type="submission" date="2021-06" db="EMBL/GenBank/DDBJ databases">
        <authorList>
            <person name="Hodson N. C."/>
            <person name="Mongue J. A."/>
            <person name="Jaron S. K."/>
        </authorList>
    </citation>
    <scope>NUCLEOTIDE SEQUENCE</scope>
</reference>
<evidence type="ECO:0000313" key="12">
    <source>
        <dbReference type="Proteomes" id="UP000708208"/>
    </source>
</evidence>
<dbReference type="PANTHER" id="PTHR24243:SF224">
    <property type="entry name" value="G-PROTEIN COUPLED RECEPTOR 19-RELATED"/>
    <property type="match status" value="1"/>
</dbReference>
<dbReference type="PROSITE" id="PS50262">
    <property type="entry name" value="G_PROTEIN_RECEP_F1_2"/>
    <property type="match status" value="1"/>
</dbReference>
<name>A0A8J2PF17_9HEXA</name>
<dbReference type="EMBL" id="CAJVCH010449189">
    <property type="protein sequence ID" value="CAG7819403.1"/>
    <property type="molecule type" value="Genomic_DNA"/>
</dbReference>
<dbReference type="Pfam" id="PF00001">
    <property type="entry name" value="7tm_1"/>
    <property type="match status" value="1"/>
</dbReference>
<evidence type="ECO:0000256" key="3">
    <source>
        <dbReference type="ARBA" id="ARBA00022692"/>
    </source>
</evidence>
<evidence type="ECO:0000256" key="6">
    <source>
        <dbReference type="ARBA" id="ARBA00023136"/>
    </source>
</evidence>
<dbReference type="GO" id="GO:0005886">
    <property type="term" value="C:plasma membrane"/>
    <property type="evidence" value="ECO:0007669"/>
    <property type="project" value="TreeGrafter"/>
</dbReference>
<evidence type="ECO:0000256" key="8">
    <source>
        <dbReference type="ARBA" id="ARBA00023224"/>
    </source>
</evidence>
<feature type="domain" description="G-protein coupled receptors family 1 profile" evidence="10">
    <location>
        <begin position="1"/>
        <end position="144"/>
    </location>
</feature>
<dbReference type="PANTHER" id="PTHR24243">
    <property type="entry name" value="G-PROTEIN COUPLED RECEPTOR"/>
    <property type="match status" value="1"/>
</dbReference>
<comment type="subcellular location">
    <subcellularLocation>
        <location evidence="1">Membrane</location>
        <topology evidence="1">Multi-pass membrane protein</topology>
    </subcellularLocation>
</comment>
<comment type="caution">
    <text evidence="11">The sequence shown here is derived from an EMBL/GenBank/DDBJ whole genome shotgun (WGS) entry which is preliminary data.</text>
</comment>
<dbReference type="InterPro" id="IPR017452">
    <property type="entry name" value="GPCR_Rhodpsn_7TM"/>
</dbReference>
<keyword evidence="5" id="KW-0297">G-protein coupled receptor</keyword>
<keyword evidence="7" id="KW-0675">Receptor</keyword>
<accession>A0A8J2PF17</accession>
<dbReference type="Proteomes" id="UP000708208">
    <property type="component" value="Unassembled WGS sequence"/>
</dbReference>
<protein>
    <recommendedName>
        <fullName evidence="10">G-protein coupled receptors family 1 profile domain-containing protein</fullName>
    </recommendedName>
</protein>
<keyword evidence="6 9" id="KW-0472">Membrane</keyword>
<feature type="transmembrane region" description="Helical" evidence="9">
    <location>
        <begin position="94"/>
        <end position="113"/>
    </location>
</feature>
<evidence type="ECO:0000256" key="7">
    <source>
        <dbReference type="ARBA" id="ARBA00023170"/>
    </source>
</evidence>
<dbReference type="SUPFAM" id="SSF81321">
    <property type="entry name" value="Family A G protein-coupled receptor-like"/>
    <property type="match status" value="1"/>
</dbReference>
<evidence type="ECO:0000259" key="10">
    <source>
        <dbReference type="PROSITE" id="PS50262"/>
    </source>
</evidence>
<dbReference type="InterPro" id="IPR000276">
    <property type="entry name" value="GPCR_Rhodpsn"/>
</dbReference>
<evidence type="ECO:0000313" key="11">
    <source>
        <dbReference type="EMBL" id="CAG7819403.1"/>
    </source>
</evidence>
<gene>
    <name evidence="11" type="ORF">AFUS01_LOCUS29856</name>
</gene>
<feature type="transmembrane region" description="Helical" evidence="9">
    <location>
        <begin position="44"/>
        <end position="64"/>
    </location>
</feature>
<evidence type="ECO:0000256" key="5">
    <source>
        <dbReference type="ARBA" id="ARBA00023040"/>
    </source>
</evidence>
<evidence type="ECO:0000256" key="9">
    <source>
        <dbReference type="SAM" id="Phobius"/>
    </source>
</evidence>
<keyword evidence="3 9" id="KW-0812">Transmembrane</keyword>
<keyword evidence="12" id="KW-1185">Reference proteome</keyword>
<evidence type="ECO:0000256" key="1">
    <source>
        <dbReference type="ARBA" id="ARBA00004141"/>
    </source>
</evidence>
<feature type="non-terminal residue" evidence="11">
    <location>
        <position position="218"/>
    </location>
</feature>
<keyword evidence="8" id="KW-0807">Transducer</keyword>
<evidence type="ECO:0000256" key="4">
    <source>
        <dbReference type="ARBA" id="ARBA00022989"/>
    </source>
</evidence>
<organism evidence="11 12">
    <name type="scientific">Allacma fusca</name>
    <dbReference type="NCBI Taxonomy" id="39272"/>
    <lineage>
        <taxon>Eukaryota</taxon>
        <taxon>Metazoa</taxon>
        <taxon>Ecdysozoa</taxon>
        <taxon>Arthropoda</taxon>
        <taxon>Hexapoda</taxon>
        <taxon>Collembola</taxon>
        <taxon>Symphypleona</taxon>
        <taxon>Sminthuridae</taxon>
        <taxon>Allacma</taxon>
    </lineage>
</organism>
<dbReference type="AlphaFoldDB" id="A0A8J2PF17"/>
<dbReference type="PROSITE" id="PS00237">
    <property type="entry name" value="G_PROTEIN_RECEP_F1_1"/>
    <property type="match status" value="1"/>
</dbReference>
<keyword evidence="4 9" id="KW-1133">Transmembrane helix</keyword>
<dbReference type="OrthoDB" id="5964776at2759"/>
<comment type="similarity">
    <text evidence="2">Belongs to the G-protein coupled receptor 1 family.</text>
</comment>
<proteinExistence type="inferred from homology"/>
<evidence type="ECO:0000256" key="2">
    <source>
        <dbReference type="ARBA" id="ARBA00010663"/>
    </source>
</evidence>
<dbReference type="GO" id="GO:0004930">
    <property type="term" value="F:G protein-coupled receptor activity"/>
    <property type="evidence" value="ECO:0007669"/>
    <property type="project" value="UniProtKB-KW"/>
</dbReference>